<accession>A0A4V2UPT7</accession>
<comment type="similarity">
    <text evidence="3">Belongs to the Maf family. YhdE subfamily.</text>
</comment>
<comment type="caution">
    <text evidence="5">The sequence shown here is derived from an EMBL/GenBank/DDBJ whole genome shotgun (WGS) entry which is preliminary data.</text>
</comment>
<dbReference type="HAMAP" id="MF_00528">
    <property type="entry name" value="Maf"/>
    <property type="match status" value="1"/>
</dbReference>
<name>A0A4V2UPT7_9FIRM</name>
<organism evidence="5 6">
    <name type="scientific">Faecalimonas umbilicata</name>
    <dbReference type="NCBI Taxonomy" id="1912855"/>
    <lineage>
        <taxon>Bacteria</taxon>
        <taxon>Bacillati</taxon>
        <taxon>Bacillota</taxon>
        <taxon>Clostridia</taxon>
        <taxon>Lachnospirales</taxon>
        <taxon>Lachnospiraceae</taxon>
        <taxon>Faecalimonas</taxon>
    </lineage>
</organism>
<proteinExistence type="inferred from homology"/>
<dbReference type="PIRSF" id="PIRSF006305">
    <property type="entry name" value="Maf"/>
    <property type="match status" value="1"/>
</dbReference>
<dbReference type="GO" id="GO:0005737">
    <property type="term" value="C:cytoplasm"/>
    <property type="evidence" value="ECO:0007669"/>
    <property type="project" value="UniProtKB-SubCell"/>
</dbReference>
<dbReference type="AlphaFoldDB" id="A0A4V2UPT7"/>
<reference evidence="5 6" key="2">
    <citation type="submission" date="2019-03" db="EMBL/GenBank/DDBJ databases">
        <title>Genomic Encyclopedia of Type Strains, Phase IV (KMG-IV): sequencing the most valuable type-strain genomes for metagenomic binning, comparative biology and taxonomic classification.</title>
        <authorList>
            <person name="Goeker M."/>
        </authorList>
    </citation>
    <scope>NUCLEOTIDE SEQUENCE [LARGE SCALE GENOMIC DNA]</scope>
    <source>
        <strain evidence="5 6">DSM 103426</strain>
    </source>
</reference>
<dbReference type="Pfam" id="PF02545">
    <property type="entry name" value="Maf"/>
    <property type="match status" value="1"/>
</dbReference>
<feature type="active site" description="Proton acceptor" evidence="3">
    <location>
        <position position="75"/>
    </location>
</feature>
<feature type="site" description="Important for substrate specificity" evidence="3">
    <location>
        <position position="12"/>
    </location>
</feature>
<evidence type="ECO:0000256" key="1">
    <source>
        <dbReference type="ARBA" id="ARBA00001968"/>
    </source>
</evidence>
<comment type="catalytic activity">
    <reaction evidence="3">
        <text>UTP + H2O = UMP + diphosphate + H(+)</text>
        <dbReference type="Rhea" id="RHEA:29395"/>
        <dbReference type="ChEBI" id="CHEBI:15377"/>
        <dbReference type="ChEBI" id="CHEBI:15378"/>
        <dbReference type="ChEBI" id="CHEBI:33019"/>
        <dbReference type="ChEBI" id="CHEBI:46398"/>
        <dbReference type="ChEBI" id="CHEBI:57865"/>
        <dbReference type="EC" id="3.6.1.9"/>
    </reaction>
</comment>
<evidence type="ECO:0000313" key="7">
    <source>
        <dbReference type="Proteomes" id="UP000702954"/>
    </source>
</evidence>
<keyword evidence="3" id="KW-0546">Nucleotide metabolism</keyword>
<dbReference type="Gene3D" id="3.90.950.10">
    <property type="match status" value="1"/>
</dbReference>
<feature type="site" description="Important for substrate specificity" evidence="3">
    <location>
        <position position="76"/>
    </location>
</feature>
<comment type="function">
    <text evidence="3">Nucleoside triphosphate pyrophosphatase that hydrolyzes dTTP and UTP. May have a dual role in cell division arrest and in preventing the incorporation of modified nucleotides into cellular nucleic acids.</text>
</comment>
<dbReference type="RefSeq" id="WP_008976767.1">
    <property type="nucleotide sequence ID" value="NZ_BHEO01000005.1"/>
</dbReference>
<sequence length="196" mass="21713">MKKIILASGSPRRRELLAQIGYTFEVVTSEKEEVYQSTEPQEIVKELALLKAKDVAEKTASDREEDCGRIIIGADTVVAHEGKILGKPKDKEDAARMLEALQGDAHDVYTGVAVICYDKEGQEEVISHAVQTKVYVDVMTEEEIQSYIATGEPMDKAGAYGIQGRFAAHIAKIDGDYYNVVGLPVSYIYKVLREKI</sequence>
<evidence type="ECO:0000256" key="2">
    <source>
        <dbReference type="ARBA" id="ARBA00022801"/>
    </source>
</evidence>
<dbReference type="GO" id="GO:0009117">
    <property type="term" value="P:nucleotide metabolic process"/>
    <property type="evidence" value="ECO:0007669"/>
    <property type="project" value="UniProtKB-KW"/>
</dbReference>
<dbReference type="EMBL" id="SLZV01000017">
    <property type="protein sequence ID" value="TCS66750.1"/>
    <property type="molecule type" value="Genomic_DNA"/>
</dbReference>
<comment type="catalytic activity">
    <reaction evidence="3">
        <text>dTTP + H2O = dTMP + diphosphate + H(+)</text>
        <dbReference type="Rhea" id="RHEA:28534"/>
        <dbReference type="ChEBI" id="CHEBI:15377"/>
        <dbReference type="ChEBI" id="CHEBI:15378"/>
        <dbReference type="ChEBI" id="CHEBI:33019"/>
        <dbReference type="ChEBI" id="CHEBI:37568"/>
        <dbReference type="ChEBI" id="CHEBI:63528"/>
        <dbReference type="EC" id="3.6.1.9"/>
    </reaction>
</comment>
<keyword evidence="2 3" id="KW-0378">Hydrolase</keyword>
<dbReference type="Proteomes" id="UP000294613">
    <property type="component" value="Unassembled WGS sequence"/>
</dbReference>
<gene>
    <name evidence="4" type="primary">maf</name>
    <name evidence="5" type="ORF">EDD74_1176</name>
    <name evidence="4" type="ORF">FAEUMB_11940</name>
</gene>
<comment type="cofactor">
    <cofactor evidence="1 3">
        <name>a divalent metal cation</name>
        <dbReference type="ChEBI" id="CHEBI:60240"/>
    </cofactor>
</comment>
<reference evidence="4 7" key="1">
    <citation type="journal article" date="2018" name="Int. J. Syst. Evol. Microbiol.">
        <title>Draft Genome Sequence of Faecalimonas umbilicata JCM 30896T, an Acetate-Producing Bacterium Isolated from Human Feces.</title>
        <authorList>
            <person name="Sakamoto M."/>
            <person name="Ikeyama N."/>
            <person name="Yuki M."/>
            <person name="Ohkuma M."/>
        </authorList>
    </citation>
    <scope>NUCLEOTIDE SEQUENCE [LARGE SCALE GENOMIC DNA]</scope>
    <source>
        <strain evidence="4 7">EGH7</strain>
    </source>
</reference>
<dbReference type="EC" id="3.6.1.9" evidence="3"/>
<keyword evidence="3" id="KW-0963">Cytoplasm</keyword>
<evidence type="ECO:0000313" key="6">
    <source>
        <dbReference type="Proteomes" id="UP000294613"/>
    </source>
</evidence>
<evidence type="ECO:0000313" key="5">
    <source>
        <dbReference type="EMBL" id="TCS66750.1"/>
    </source>
</evidence>
<dbReference type="InterPro" id="IPR003697">
    <property type="entry name" value="Maf-like"/>
</dbReference>
<dbReference type="InterPro" id="IPR029001">
    <property type="entry name" value="ITPase-like_fam"/>
</dbReference>
<dbReference type="CDD" id="cd00555">
    <property type="entry name" value="Maf"/>
    <property type="match status" value="1"/>
</dbReference>
<dbReference type="Proteomes" id="UP000702954">
    <property type="component" value="Unassembled WGS sequence"/>
</dbReference>
<dbReference type="GO" id="GO:0047429">
    <property type="term" value="F:nucleoside triphosphate diphosphatase activity"/>
    <property type="evidence" value="ECO:0007669"/>
    <property type="project" value="UniProtKB-EC"/>
</dbReference>
<protein>
    <recommendedName>
        <fullName evidence="3">dTTP/UTP pyrophosphatase</fullName>
        <shortName evidence="3">dTTPase/UTPase</shortName>
        <ecNumber evidence="3">3.6.1.9</ecNumber>
    </recommendedName>
    <alternativeName>
        <fullName evidence="3">Nucleoside triphosphate pyrophosphatase</fullName>
    </alternativeName>
    <alternativeName>
        <fullName evidence="3">Nucleotide pyrophosphatase</fullName>
        <shortName evidence="3">Nucleotide PPase</shortName>
    </alternativeName>
</protein>
<keyword evidence="7" id="KW-1185">Reference proteome</keyword>
<dbReference type="SUPFAM" id="SSF52972">
    <property type="entry name" value="ITPase-like"/>
    <property type="match status" value="1"/>
</dbReference>
<dbReference type="PANTHER" id="PTHR43213">
    <property type="entry name" value="BIFUNCTIONAL DTTP/UTP PYROPHOSPHATASE/METHYLTRANSFERASE PROTEIN-RELATED"/>
    <property type="match status" value="1"/>
</dbReference>
<evidence type="ECO:0000313" key="4">
    <source>
        <dbReference type="EMBL" id="GBU04653.1"/>
    </source>
</evidence>
<comment type="subcellular location">
    <subcellularLocation>
        <location evidence="3">Cytoplasm</location>
    </subcellularLocation>
</comment>
<evidence type="ECO:0000256" key="3">
    <source>
        <dbReference type="HAMAP-Rule" id="MF_00528"/>
    </source>
</evidence>
<dbReference type="PANTHER" id="PTHR43213:SF5">
    <property type="entry name" value="BIFUNCTIONAL DTTP_UTP PYROPHOSPHATASE_METHYLTRANSFERASE PROTEIN-RELATED"/>
    <property type="match status" value="1"/>
</dbReference>
<comment type="caution">
    <text evidence="3">Lacks conserved residue(s) required for the propagation of feature annotation.</text>
</comment>
<dbReference type="NCBIfam" id="TIGR00172">
    <property type="entry name" value="maf"/>
    <property type="match status" value="1"/>
</dbReference>
<dbReference type="EMBL" id="BHEO01000005">
    <property type="protein sequence ID" value="GBU04653.1"/>
    <property type="molecule type" value="Genomic_DNA"/>
</dbReference>
<feature type="site" description="Important for substrate specificity" evidence="3">
    <location>
        <position position="163"/>
    </location>
</feature>